<evidence type="ECO:0008006" key="2">
    <source>
        <dbReference type="Google" id="ProtNLM"/>
    </source>
</evidence>
<dbReference type="AlphaFoldDB" id="X1AK95"/>
<accession>X1AK95</accession>
<dbReference type="EMBL" id="BART01012590">
    <property type="protein sequence ID" value="GAG82879.1"/>
    <property type="molecule type" value="Genomic_DNA"/>
</dbReference>
<name>X1AK95_9ZZZZ</name>
<comment type="caution">
    <text evidence="1">The sequence shown here is derived from an EMBL/GenBank/DDBJ whole genome shotgun (WGS) entry which is preliminary data.</text>
</comment>
<evidence type="ECO:0000313" key="1">
    <source>
        <dbReference type="EMBL" id="GAG82879.1"/>
    </source>
</evidence>
<feature type="non-terminal residue" evidence="1">
    <location>
        <position position="1"/>
    </location>
</feature>
<organism evidence="1">
    <name type="scientific">marine sediment metagenome</name>
    <dbReference type="NCBI Taxonomy" id="412755"/>
    <lineage>
        <taxon>unclassified sequences</taxon>
        <taxon>metagenomes</taxon>
        <taxon>ecological metagenomes</taxon>
    </lineage>
</organism>
<protein>
    <recommendedName>
        <fullName evidence="2">Roadblock/LAMTOR2 domain-containing protein</fullName>
    </recommendedName>
</protein>
<gene>
    <name evidence="1" type="ORF">S01H4_26197</name>
</gene>
<proteinExistence type="predicted"/>
<sequence>LGKIRHLLDQLKINTLSEFLLFNQPDGLLIASTIGKFESPILQFIKFEIGSLDSNIYQIFSKIMELSDSPISPLELSTVIYESENNYILVKEVSNGSVLMVVTKEKTTGTFDTVMNILNSEHFQNLKKFLSRDDF</sequence>
<reference evidence="1" key="1">
    <citation type="journal article" date="2014" name="Front. Microbiol.">
        <title>High frequency of phylogenetically diverse reductive dehalogenase-homologous genes in deep subseafloor sedimentary metagenomes.</title>
        <authorList>
            <person name="Kawai M."/>
            <person name="Futagami T."/>
            <person name="Toyoda A."/>
            <person name="Takaki Y."/>
            <person name="Nishi S."/>
            <person name="Hori S."/>
            <person name="Arai W."/>
            <person name="Tsubouchi T."/>
            <person name="Morono Y."/>
            <person name="Uchiyama I."/>
            <person name="Ito T."/>
            <person name="Fujiyama A."/>
            <person name="Inagaki F."/>
            <person name="Takami H."/>
        </authorList>
    </citation>
    <scope>NUCLEOTIDE SEQUENCE</scope>
    <source>
        <strain evidence="1">Expedition CK06-06</strain>
    </source>
</reference>